<evidence type="ECO:0000256" key="9">
    <source>
        <dbReference type="ARBA" id="ARBA00023134"/>
    </source>
</evidence>
<evidence type="ECO:0000256" key="5">
    <source>
        <dbReference type="ARBA" id="ARBA00022475"/>
    </source>
</evidence>
<dbReference type="Gene3D" id="1.20.120.1380">
    <property type="entry name" value="Flagellar FlhF biosynthesis protein, N domain"/>
    <property type="match status" value="1"/>
</dbReference>
<dbReference type="AlphaFoldDB" id="A0A939KL72"/>
<evidence type="ECO:0000259" key="15">
    <source>
        <dbReference type="SMART" id="SM00962"/>
    </source>
</evidence>
<evidence type="ECO:0000256" key="12">
    <source>
        <dbReference type="ARBA" id="ARBA00025337"/>
    </source>
</evidence>
<reference evidence="16" key="1">
    <citation type="submission" date="2021-03" db="EMBL/GenBank/DDBJ databases">
        <title>Proteiniclasticum marinus sp. nov., isolated from tidal flat sediment.</title>
        <authorList>
            <person name="Namirimu T."/>
            <person name="Yang J.-A."/>
            <person name="Yang S.-H."/>
            <person name="Kim Y.-J."/>
            <person name="Kwon K.K."/>
        </authorList>
    </citation>
    <scope>NUCLEOTIDE SEQUENCE</scope>
    <source>
        <strain evidence="16">SCR006</strain>
    </source>
</reference>
<keyword evidence="17" id="KW-1185">Reference proteome</keyword>
<evidence type="ECO:0000256" key="4">
    <source>
        <dbReference type="ARBA" id="ARBA00022448"/>
    </source>
</evidence>
<dbReference type="InterPro" id="IPR000897">
    <property type="entry name" value="SRP54_GTPase_dom"/>
</dbReference>
<accession>A0A939KL72</accession>
<evidence type="ECO:0000259" key="14">
    <source>
        <dbReference type="SMART" id="SM00382"/>
    </source>
</evidence>
<dbReference type="GO" id="GO:0006614">
    <property type="term" value="P:SRP-dependent cotranslational protein targeting to membrane"/>
    <property type="evidence" value="ECO:0007669"/>
    <property type="project" value="InterPro"/>
</dbReference>
<dbReference type="GO" id="GO:0005886">
    <property type="term" value="C:plasma membrane"/>
    <property type="evidence" value="ECO:0007669"/>
    <property type="project" value="UniProtKB-SubCell"/>
</dbReference>
<comment type="caution">
    <text evidence="16">The sequence shown here is derived from an EMBL/GenBank/DDBJ whole genome shotgun (WGS) entry which is preliminary data.</text>
</comment>
<proteinExistence type="inferred from homology"/>
<dbReference type="InterPro" id="IPR047040">
    <property type="entry name" value="FlhF__GTPase_dom"/>
</dbReference>
<dbReference type="CDD" id="cd17873">
    <property type="entry name" value="FlhF"/>
    <property type="match status" value="1"/>
</dbReference>
<keyword evidence="7" id="KW-1005">Bacterial flagellum biogenesis</keyword>
<gene>
    <name evidence="16" type="ORF">J3A84_10090</name>
</gene>
<evidence type="ECO:0000256" key="7">
    <source>
        <dbReference type="ARBA" id="ARBA00022795"/>
    </source>
</evidence>
<dbReference type="GO" id="GO:0005047">
    <property type="term" value="F:signal recognition particle binding"/>
    <property type="evidence" value="ECO:0007669"/>
    <property type="project" value="TreeGrafter"/>
</dbReference>
<evidence type="ECO:0000256" key="10">
    <source>
        <dbReference type="ARBA" id="ARBA00023136"/>
    </source>
</evidence>
<keyword evidence="5" id="KW-1003">Cell membrane</keyword>
<evidence type="ECO:0000313" key="17">
    <source>
        <dbReference type="Proteomes" id="UP000664218"/>
    </source>
</evidence>
<keyword evidence="11" id="KW-1006">Bacterial flagellum protein export</keyword>
<dbReference type="SUPFAM" id="SSF52540">
    <property type="entry name" value="P-loop containing nucleoside triphosphate hydrolases"/>
    <property type="match status" value="1"/>
</dbReference>
<evidence type="ECO:0000256" key="13">
    <source>
        <dbReference type="ARBA" id="ARBA00030866"/>
    </source>
</evidence>
<keyword evidence="6" id="KW-0547">Nucleotide-binding</keyword>
<feature type="domain" description="AAA+ ATPase" evidence="14">
    <location>
        <begin position="146"/>
        <end position="344"/>
    </location>
</feature>
<dbReference type="SMART" id="SM00962">
    <property type="entry name" value="SRP54"/>
    <property type="match status" value="1"/>
</dbReference>
<dbReference type="PANTHER" id="PTHR43134">
    <property type="entry name" value="SIGNAL RECOGNITION PARTICLE RECEPTOR SUBUNIT ALPHA"/>
    <property type="match status" value="1"/>
</dbReference>
<keyword evidence="9" id="KW-0342">GTP-binding</keyword>
<feature type="domain" description="SRP54-type proteins GTP-binding" evidence="15">
    <location>
        <begin position="147"/>
        <end position="339"/>
    </location>
</feature>
<dbReference type="FunFam" id="3.40.50.300:FF:000695">
    <property type="entry name" value="Flagellar biosynthesis regulator FlhF"/>
    <property type="match status" value="1"/>
</dbReference>
<dbReference type="EMBL" id="JAFNJU010000007">
    <property type="protein sequence ID" value="MBO1265380.1"/>
    <property type="molecule type" value="Genomic_DNA"/>
</dbReference>
<evidence type="ECO:0000256" key="1">
    <source>
        <dbReference type="ARBA" id="ARBA00004413"/>
    </source>
</evidence>
<evidence type="ECO:0000256" key="8">
    <source>
        <dbReference type="ARBA" id="ARBA00022927"/>
    </source>
</evidence>
<dbReference type="InterPro" id="IPR027417">
    <property type="entry name" value="P-loop_NTPase"/>
</dbReference>
<keyword evidence="10" id="KW-0472">Membrane</keyword>
<dbReference type="PANTHER" id="PTHR43134:SF3">
    <property type="entry name" value="FLAGELLAR BIOSYNTHESIS PROTEIN FLHF"/>
    <property type="match status" value="1"/>
</dbReference>
<dbReference type="GO" id="GO:0044781">
    <property type="term" value="P:bacterial-type flagellum organization"/>
    <property type="evidence" value="ECO:0007669"/>
    <property type="project" value="UniProtKB-KW"/>
</dbReference>
<evidence type="ECO:0000313" key="16">
    <source>
        <dbReference type="EMBL" id="MBO1265380.1"/>
    </source>
</evidence>
<name>A0A939KL72_9CLOT</name>
<evidence type="ECO:0000256" key="3">
    <source>
        <dbReference type="ARBA" id="ARBA00014919"/>
    </source>
</evidence>
<keyword evidence="4" id="KW-0813">Transport</keyword>
<dbReference type="Proteomes" id="UP000664218">
    <property type="component" value="Unassembled WGS sequence"/>
</dbReference>
<evidence type="ECO:0000256" key="11">
    <source>
        <dbReference type="ARBA" id="ARBA00023225"/>
    </source>
</evidence>
<comment type="subcellular location">
    <subcellularLocation>
        <location evidence="1">Cell membrane</location>
        <topology evidence="1">Peripheral membrane protein</topology>
        <orientation evidence="1">Cytoplasmic side</orientation>
    </subcellularLocation>
</comment>
<dbReference type="RefSeq" id="WP_207599902.1">
    <property type="nucleotide sequence ID" value="NZ_JAFNJU010000007.1"/>
</dbReference>
<dbReference type="InterPro" id="IPR003593">
    <property type="entry name" value="AAA+_ATPase"/>
</dbReference>
<keyword evidence="8" id="KW-0653">Protein transport</keyword>
<comment type="similarity">
    <text evidence="2">Belongs to the GTP-binding SRP family.</text>
</comment>
<evidence type="ECO:0000256" key="6">
    <source>
        <dbReference type="ARBA" id="ARBA00022741"/>
    </source>
</evidence>
<dbReference type="Gene3D" id="3.40.50.300">
    <property type="entry name" value="P-loop containing nucleotide triphosphate hydrolases"/>
    <property type="match status" value="1"/>
</dbReference>
<organism evidence="16 17">
    <name type="scientific">Proteiniclasticum aestuarii</name>
    <dbReference type="NCBI Taxonomy" id="2817862"/>
    <lineage>
        <taxon>Bacteria</taxon>
        <taxon>Bacillati</taxon>
        <taxon>Bacillota</taxon>
        <taxon>Clostridia</taxon>
        <taxon>Eubacteriales</taxon>
        <taxon>Clostridiaceae</taxon>
        <taxon>Proteiniclasticum</taxon>
    </lineage>
</organism>
<dbReference type="GO" id="GO:0005525">
    <property type="term" value="F:GTP binding"/>
    <property type="evidence" value="ECO:0007669"/>
    <property type="project" value="UniProtKB-KW"/>
</dbReference>
<dbReference type="GO" id="GO:0015031">
    <property type="term" value="P:protein transport"/>
    <property type="evidence" value="ECO:0007669"/>
    <property type="project" value="UniProtKB-KW"/>
</dbReference>
<dbReference type="SMART" id="SM00382">
    <property type="entry name" value="AAA"/>
    <property type="match status" value="1"/>
</dbReference>
<protein>
    <recommendedName>
        <fullName evidence="3">Flagellar biosynthesis protein FlhF</fullName>
    </recommendedName>
    <alternativeName>
        <fullName evidence="13">Flagella-associated GTP-binding protein</fullName>
    </alternativeName>
</protein>
<evidence type="ECO:0000256" key="2">
    <source>
        <dbReference type="ARBA" id="ARBA00008531"/>
    </source>
</evidence>
<comment type="function">
    <text evidence="12">Necessary for flagellar biosynthesis. May be involved in translocation of the flagellum.</text>
</comment>
<dbReference type="GO" id="GO:0003924">
    <property type="term" value="F:GTPase activity"/>
    <property type="evidence" value="ECO:0007669"/>
    <property type="project" value="InterPro"/>
</dbReference>
<sequence length="344" mass="40406">MIIKKYVVNDMKEAMVRAKYELGSEAIIISQKMVRPGKWYRVFRKRMLEVTVALEENVHEKNTREKEKFTQILQDREKKKVEEKALKEKETARLLRIFGKDEKVLERWENHVRNEALDGEEITLKSIRTFITKTYVDHAYDKELPFGRINVLVGPTGVGKTTTIAKIASRELLEKDQKVGLLTIDTYRIAAVEQLRKYAKILGIKCVTVNQPKDIRKKLNLLKDCDIILVDTIGASPKDEDRIDEIRSYLDELPEDRHTYLAISMSSQVDTNNRIMKKYKELSYNSIILTKFDEVENYNNFWNMMENNVLPVQYFCHGQVVPEDIMEASLENVLSYLWRELQYE</sequence>
<dbReference type="Pfam" id="PF00448">
    <property type="entry name" value="SRP54"/>
    <property type="match status" value="1"/>
</dbReference>